<evidence type="ECO:0000313" key="3">
    <source>
        <dbReference type="EMBL" id="QWG23867.1"/>
    </source>
</evidence>
<sequence>MVVGALRRTSVAIGCAAFIAGPALAQAPAALPGYNAAIGESSISGISSGAFMAVQFGTAWSSVIKGVGVVAGGPYWCAKASGFFSYWSSITNATGPCLSGPLPGMSNFFAKADAKSASGAIDSLQFVSRQKVYLFHGYNDVVVARSVADAAADFYRHYLGEANRGNLYYQTTIGAGHSLVVAQDPHRADLNECKASISPFIDQCGYDQAGIILQHIYGALSSPKAGPLTGTIRPFDQSLYTKPGSVGSLSLGKTGYVFVPKECENGEACRVHIALHGCNQQEGPEIGRRFIERTGYNAWADNNRLIVLYPQTAAKWYPYNPHACWDWWGYVNYDDSYVTKSGAQIRTIKAMLDALTARATPAAVSSPAPAAESIMLRVIDRSDTGADLAWVPQADATAYRVYRAGADGPFAAVAEVAGPSFADSGLTPKTAYRWRIAAIVNGVEGRASEEAAATTRPVPAPCANPGACPIGE</sequence>
<proteinExistence type="predicted"/>
<dbReference type="InterPro" id="IPR029058">
    <property type="entry name" value="AB_hydrolase_fold"/>
</dbReference>
<evidence type="ECO:0000256" key="1">
    <source>
        <dbReference type="SAM" id="SignalP"/>
    </source>
</evidence>
<feature type="chain" id="PRO_5037171544" evidence="1">
    <location>
        <begin position="26"/>
        <end position="472"/>
    </location>
</feature>
<feature type="domain" description="Fibronectin type-III" evidence="2">
    <location>
        <begin position="368"/>
        <end position="458"/>
    </location>
</feature>
<dbReference type="PANTHER" id="PTHR42972">
    <property type="entry name" value="TOL-PAL SYSTEM PROTEIN TOLB"/>
    <property type="match status" value="1"/>
</dbReference>
<dbReference type="EMBL" id="CP076136">
    <property type="protein sequence ID" value="QWG23867.1"/>
    <property type="molecule type" value="Genomic_DNA"/>
</dbReference>
<name>A0A975NYP6_9BRAD</name>
<dbReference type="CDD" id="cd00063">
    <property type="entry name" value="FN3"/>
    <property type="match status" value="1"/>
</dbReference>
<feature type="signal peptide" evidence="1">
    <location>
        <begin position="1"/>
        <end position="25"/>
    </location>
</feature>
<gene>
    <name evidence="3" type="ORF">KMZ93_02680</name>
</gene>
<dbReference type="SUPFAM" id="SSF49265">
    <property type="entry name" value="Fibronectin type III"/>
    <property type="match status" value="1"/>
</dbReference>
<dbReference type="InterPro" id="IPR013783">
    <property type="entry name" value="Ig-like_fold"/>
</dbReference>
<dbReference type="PANTHER" id="PTHR42972:SF8">
    <property type="entry name" value="POLYHYDROXYBUTYRATE DEPOLYMERASE"/>
    <property type="match status" value="1"/>
</dbReference>
<organism evidence="3 4">
    <name type="scientific">Bradyrhizobium sediminis</name>
    <dbReference type="NCBI Taxonomy" id="2840469"/>
    <lineage>
        <taxon>Bacteria</taxon>
        <taxon>Pseudomonadati</taxon>
        <taxon>Pseudomonadota</taxon>
        <taxon>Alphaproteobacteria</taxon>
        <taxon>Hyphomicrobiales</taxon>
        <taxon>Nitrobacteraceae</taxon>
        <taxon>Bradyrhizobium</taxon>
    </lineage>
</organism>
<dbReference type="Gene3D" id="3.40.50.1820">
    <property type="entry name" value="alpha/beta hydrolase"/>
    <property type="match status" value="2"/>
</dbReference>
<dbReference type="SUPFAM" id="SSF53474">
    <property type="entry name" value="alpha/beta-Hydrolases"/>
    <property type="match status" value="1"/>
</dbReference>
<dbReference type="Proteomes" id="UP000676951">
    <property type="component" value="Chromosome"/>
</dbReference>
<dbReference type="RefSeq" id="WP_215604616.1">
    <property type="nucleotide sequence ID" value="NZ_CP076136.1"/>
</dbReference>
<protein>
    <submittedName>
        <fullName evidence="3">Polyhydroxybutyrate depolymerase</fullName>
    </submittedName>
</protein>
<keyword evidence="4" id="KW-1185">Reference proteome</keyword>
<evidence type="ECO:0000259" key="2">
    <source>
        <dbReference type="PROSITE" id="PS50853"/>
    </source>
</evidence>
<dbReference type="InterPro" id="IPR003961">
    <property type="entry name" value="FN3_dom"/>
</dbReference>
<dbReference type="AlphaFoldDB" id="A0A975NYP6"/>
<dbReference type="PROSITE" id="PS50853">
    <property type="entry name" value="FN3"/>
    <property type="match status" value="1"/>
</dbReference>
<accession>A0A975NYP6</accession>
<reference evidence="3 4" key="1">
    <citation type="submission" date="2021-06" db="EMBL/GenBank/DDBJ databases">
        <title>Bradyrhizobium sp. S2-11-4 Genome sequencing.</title>
        <authorList>
            <person name="Jin L."/>
        </authorList>
    </citation>
    <scope>NUCLEOTIDE SEQUENCE [LARGE SCALE GENOMIC DNA]</scope>
    <source>
        <strain evidence="3 4">S2-11-4</strain>
    </source>
</reference>
<evidence type="ECO:0000313" key="4">
    <source>
        <dbReference type="Proteomes" id="UP000676951"/>
    </source>
</evidence>
<dbReference type="InterPro" id="IPR036116">
    <property type="entry name" value="FN3_sf"/>
</dbReference>
<keyword evidence="1" id="KW-0732">Signal</keyword>
<dbReference type="Gene3D" id="2.60.40.10">
    <property type="entry name" value="Immunoglobulins"/>
    <property type="match status" value="1"/>
</dbReference>